<dbReference type="EMBL" id="NOJY02000038">
    <property type="protein sequence ID" value="RDY26007.1"/>
    <property type="molecule type" value="Genomic_DNA"/>
</dbReference>
<dbReference type="Gene3D" id="1.10.10.10">
    <property type="entry name" value="Winged helix-like DNA-binding domain superfamily/Winged helix DNA-binding domain"/>
    <property type="match status" value="1"/>
</dbReference>
<dbReference type="CDD" id="cd07377">
    <property type="entry name" value="WHTH_GntR"/>
    <property type="match status" value="1"/>
</dbReference>
<feature type="domain" description="HTH gntR-type" evidence="4">
    <location>
        <begin position="14"/>
        <end position="81"/>
    </location>
</feature>
<evidence type="ECO:0000256" key="1">
    <source>
        <dbReference type="ARBA" id="ARBA00023015"/>
    </source>
</evidence>
<dbReference type="PANTHER" id="PTHR43537">
    <property type="entry name" value="TRANSCRIPTIONAL REGULATOR, GNTR FAMILY"/>
    <property type="match status" value="1"/>
</dbReference>
<name>A0A371J011_9FIRM</name>
<dbReference type="SUPFAM" id="SSF48008">
    <property type="entry name" value="GntR ligand-binding domain-like"/>
    <property type="match status" value="1"/>
</dbReference>
<dbReference type="Proteomes" id="UP000215694">
    <property type="component" value="Unassembled WGS sequence"/>
</dbReference>
<dbReference type="Gene3D" id="1.20.120.530">
    <property type="entry name" value="GntR ligand-binding domain-like"/>
    <property type="match status" value="1"/>
</dbReference>
<dbReference type="InterPro" id="IPR036388">
    <property type="entry name" value="WH-like_DNA-bd_sf"/>
</dbReference>
<gene>
    <name evidence="5" type="ORF">CHL78_015355</name>
</gene>
<accession>A0A371J011</accession>
<evidence type="ECO:0000313" key="6">
    <source>
        <dbReference type="Proteomes" id="UP000215694"/>
    </source>
</evidence>
<dbReference type="Pfam" id="PF07729">
    <property type="entry name" value="FCD"/>
    <property type="match status" value="1"/>
</dbReference>
<dbReference type="GO" id="GO:0003677">
    <property type="term" value="F:DNA binding"/>
    <property type="evidence" value="ECO:0007669"/>
    <property type="project" value="UniProtKB-KW"/>
</dbReference>
<keyword evidence="2" id="KW-0238">DNA-binding</keyword>
<evidence type="ECO:0000256" key="3">
    <source>
        <dbReference type="ARBA" id="ARBA00023163"/>
    </source>
</evidence>
<keyword evidence="6" id="KW-1185">Reference proteome</keyword>
<dbReference type="SUPFAM" id="SSF46785">
    <property type="entry name" value="Winged helix' DNA-binding domain"/>
    <property type="match status" value="1"/>
</dbReference>
<dbReference type="SMART" id="SM00895">
    <property type="entry name" value="FCD"/>
    <property type="match status" value="1"/>
</dbReference>
<keyword evidence="1" id="KW-0805">Transcription regulation</keyword>
<dbReference type="InterPro" id="IPR011711">
    <property type="entry name" value="GntR_C"/>
</dbReference>
<dbReference type="PANTHER" id="PTHR43537:SF24">
    <property type="entry name" value="GLUCONATE OPERON TRANSCRIPTIONAL REPRESSOR"/>
    <property type="match status" value="1"/>
</dbReference>
<dbReference type="InterPro" id="IPR008920">
    <property type="entry name" value="TF_FadR/GntR_C"/>
</dbReference>
<evidence type="ECO:0000259" key="4">
    <source>
        <dbReference type="PROSITE" id="PS50949"/>
    </source>
</evidence>
<comment type="caution">
    <text evidence="5">The sequence shown here is derived from an EMBL/GenBank/DDBJ whole genome shotgun (WGS) entry which is preliminary data.</text>
</comment>
<evidence type="ECO:0000313" key="5">
    <source>
        <dbReference type="EMBL" id="RDY26007.1"/>
    </source>
</evidence>
<dbReference type="GO" id="GO:0003700">
    <property type="term" value="F:DNA-binding transcription factor activity"/>
    <property type="evidence" value="ECO:0007669"/>
    <property type="project" value="InterPro"/>
</dbReference>
<evidence type="ECO:0000256" key="2">
    <source>
        <dbReference type="ARBA" id="ARBA00023125"/>
    </source>
</evidence>
<keyword evidence="3" id="KW-0804">Transcription</keyword>
<sequence length="226" mass="26113">MNVIFKEIENTDLRPIREIVLQELRSAIFQNQLKPGDRLVENIIASSMGVSRTPVREALRQLEIEGLAVNVPRKGTLVKGISLEDAMEIYDLREVLEGLAVRLACLNISRVEIRRLKEIIDIMEINMKKDNYNEYIKAHNEYNEIILKASKNKRLLGQMDNIYEYLKSLRKVSLHNLDKRQGVLEEHIQIVNAIEEGNEILAEEAARIHVVNAKKRFMESRNNNQG</sequence>
<dbReference type="SMART" id="SM00345">
    <property type="entry name" value="HTH_GNTR"/>
    <property type="match status" value="1"/>
</dbReference>
<dbReference type="RefSeq" id="WP_094366981.1">
    <property type="nucleotide sequence ID" value="NZ_NOJY02000038.1"/>
</dbReference>
<protein>
    <submittedName>
        <fullName evidence="5">GntR family transcriptional regulator</fullName>
    </submittedName>
</protein>
<dbReference type="PROSITE" id="PS50949">
    <property type="entry name" value="HTH_GNTR"/>
    <property type="match status" value="1"/>
</dbReference>
<reference evidence="5 6" key="1">
    <citation type="journal article" date="2017" name="Genome Announc.">
        <title>Draft Genome Sequence of Romboutsia weinsteinii sp. nov. Strain CCRI-19649(T) Isolated from Surface Water.</title>
        <authorList>
            <person name="Maheux A.F."/>
            <person name="Boudreau D.K."/>
            <person name="Berube E."/>
            <person name="Boissinot M."/>
            <person name="Cantin P."/>
            <person name="Raymond F."/>
            <person name="Corbeil J."/>
            <person name="Omar R.F."/>
            <person name="Bergeron M.G."/>
        </authorList>
    </citation>
    <scope>NUCLEOTIDE SEQUENCE [LARGE SCALE GENOMIC DNA]</scope>
    <source>
        <strain evidence="5 6">CCRI-19649</strain>
    </source>
</reference>
<dbReference type="AlphaFoldDB" id="A0A371J011"/>
<proteinExistence type="predicted"/>
<organism evidence="5 6">
    <name type="scientific">Romboutsia weinsteinii</name>
    <dbReference type="NCBI Taxonomy" id="2020949"/>
    <lineage>
        <taxon>Bacteria</taxon>
        <taxon>Bacillati</taxon>
        <taxon>Bacillota</taxon>
        <taxon>Clostridia</taxon>
        <taxon>Peptostreptococcales</taxon>
        <taxon>Peptostreptococcaceae</taxon>
        <taxon>Romboutsia</taxon>
    </lineage>
</organism>
<dbReference type="OrthoDB" id="9781630at2"/>
<dbReference type="InterPro" id="IPR000524">
    <property type="entry name" value="Tscrpt_reg_HTH_GntR"/>
</dbReference>
<dbReference type="InterPro" id="IPR036390">
    <property type="entry name" value="WH_DNA-bd_sf"/>
</dbReference>
<dbReference type="Pfam" id="PF00392">
    <property type="entry name" value="GntR"/>
    <property type="match status" value="1"/>
</dbReference>